<sequence>MKLLIIGNGFDKKCKLNSSFKDYFESSITNKIDFGFLTGRISASSIRGFIVANKKNLSSMNIIDILLMNAYYDKDPLWSDVEMYIFHLVYQKSDSNGLLVNSYWENLRIILNREIYSYDHLINNKDILTTALDKDKFILMTMIYYSLLDQEKTESPDSWVRFLNKEVHRFEDNFKEYLYAQSENNELYKNNSIKLYDFFFSTIGQGLDIHSNFRVLSFNYTDAPSPYDSVTTYVHGKLSHNRIIIGIDSSKFDYNQHGYLFSKTYKKVEQLLLPSKKNQFDIMENKYSHIMFFGHSLNEQDYSYFQTIFDKFDLYNSSIALTFYYSFYEGKEKNDIEMDQVKAITKLIESYGKTLNNKYQGKNLLHRMINQNRINIIFLPDIDTLQFITK</sequence>
<dbReference type="Proteomes" id="UP001177160">
    <property type="component" value="Unassembled WGS sequence"/>
</dbReference>
<comment type="caution">
    <text evidence="1">The sequence shown here is derived from an EMBL/GenBank/DDBJ whole genome shotgun (WGS) entry which is preliminary data.</text>
</comment>
<reference evidence="1" key="1">
    <citation type="submission" date="2022-09" db="EMBL/GenBank/DDBJ databases">
        <title>Novel Mycoplasma species identified in domestic and wild animals.</title>
        <authorList>
            <person name="Volokhov D.V."/>
            <person name="Furtak V.A."/>
            <person name="Zagorodnyaya T.A."/>
        </authorList>
    </citation>
    <scope>NUCLEOTIDE SEQUENCE</scope>
    <source>
        <strain evidence="1">Oakley</strain>
    </source>
</reference>
<accession>A0ABT2YBN0</accession>
<evidence type="ECO:0000313" key="1">
    <source>
        <dbReference type="EMBL" id="MCV2231933.1"/>
    </source>
</evidence>
<keyword evidence="2" id="KW-1185">Reference proteome</keyword>
<dbReference type="EMBL" id="JAOVQM010000002">
    <property type="protein sequence ID" value="MCV2231933.1"/>
    <property type="molecule type" value="Genomic_DNA"/>
</dbReference>
<evidence type="ECO:0000313" key="2">
    <source>
        <dbReference type="Proteomes" id="UP001177160"/>
    </source>
</evidence>
<name>A0ABT2YBN0_9MOLU</name>
<organism evidence="1 2">
    <name type="scientific">Paracholeplasma manati</name>
    <dbReference type="NCBI Taxonomy" id="591373"/>
    <lineage>
        <taxon>Bacteria</taxon>
        <taxon>Bacillati</taxon>
        <taxon>Mycoplasmatota</taxon>
        <taxon>Mollicutes</taxon>
        <taxon>Acholeplasmatales</taxon>
        <taxon>Acholeplasmataceae</taxon>
        <taxon>Paracholeplasma</taxon>
    </lineage>
</organism>
<gene>
    <name evidence="1" type="ORF">N7548_03725</name>
</gene>
<dbReference type="InterPro" id="IPR025935">
    <property type="entry name" value="AbiH"/>
</dbReference>
<protein>
    <submittedName>
        <fullName evidence="1">Bacteriophage abortive infection AbiH family protein</fullName>
    </submittedName>
</protein>
<dbReference type="Pfam" id="PF14253">
    <property type="entry name" value="AbiH"/>
    <property type="match status" value="1"/>
</dbReference>
<dbReference type="RefSeq" id="WP_263608086.1">
    <property type="nucleotide sequence ID" value="NZ_JAOVQM010000002.1"/>
</dbReference>
<proteinExistence type="predicted"/>